<sequence length="438" mass="48133">MFFKRLLCLILFSKQIFPLLCEVIPPVIGDNNSFINDPDSLSMFAKYEEWNPRVRNGWAAKLGDVPYQVSLKMLVKRANSLYRNVCGAVIIGPRKLLSAAHCFRERRKFSNCNKIWHPGKVSSRRLDEIHVVAGSLNNMAQYKSDGQWRRLAYAEFPKTYSFPKDDIAVAILKHPFNYNHHVGPIPIATVDKKYEGKCLTSGYGRTEGNQRSEVLLLAHLTVLPDEICVRKKNDFNVVYTSINSTDVAMGDSGGPLVCAQTGDPNEGPKGQRSEVLLLAHLIVLTDEKCYHKKNAKFVFTSVSLTDVGKGDSGGPLVCAQTGDPNEGPKGQRSEVLLLAHLIVLTDEKCYHKKNAKFVFTSVSLTDVGKGDSGGPLVCAQTGDPNEGPKGVLVGITSASRTGFFVFAVAASGKIKSMKIFEARHKTLFNLSGKIVNGL</sequence>
<comment type="caution">
    <text evidence="1">The sequence shown here is derived from an EMBL/GenBank/DDBJ whole genome shotgun (WGS) entry which is preliminary data.</text>
</comment>
<evidence type="ECO:0000313" key="1">
    <source>
        <dbReference type="EMBL" id="KAJ8723416.1"/>
    </source>
</evidence>
<dbReference type="Proteomes" id="UP001231649">
    <property type="component" value="Chromosome 14"/>
</dbReference>
<organism evidence="1 2">
    <name type="scientific">Mythimna loreyi</name>
    <dbReference type="NCBI Taxonomy" id="667449"/>
    <lineage>
        <taxon>Eukaryota</taxon>
        <taxon>Metazoa</taxon>
        <taxon>Ecdysozoa</taxon>
        <taxon>Arthropoda</taxon>
        <taxon>Hexapoda</taxon>
        <taxon>Insecta</taxon>
        <taxon>Pterygota</taxon>
        <taxon>Neoptera</taxon>
        <taxon>Endopterygota</taxon>
        <taxon>Lepidoptera</taxon>
        <taxon>Glossata</taxon>
        <taxon>Ditrysia</taxon>
        <taxon>Noctuoidea</taxon>
        <taxon>Noctuidae</taxon>
        <taxon>Noctuinae</taxon>
        <taxon>Hadenini</taxon>
        <taxon>Mythimna</taxon>
    </lineage>
</organism>
<protein>
    <submittedName>
        <fullName evidence="1">Uncharacterized protein</fullName>
    </submittedName>
</protein>
<evidence type="ECO:0000313" key="2">
    <source>
        <dbReference type="Proteomes" id="UP001231649"/>
    </source>
</evidence>
<name>A0ACC2QT36_9NEOP</name>
<accession>A0ACC2QT36</accession>
<reference evidence="1" key="1">
    <citation type="submission" date="2023-03" db="EMBL/GenBank/DDBJ databases">
        <title>Chromosome-level genomes of two armyworms, Mythimna separata and Mythimna loreyi, provide insights into the biosynthesis and reception of sex pheromones.</title>
        <authorList>
            <person name="Zhao H."/>
        </authorList>
    </citation>
    <scope>NUCLEOTIDE SEQUENCE</scope>
    <source>
        <strain evidence="1">BeijingLab</strain>
    </source>
</reference>
<gene>
    <name evidence="1" type="ORF">PYW08_003328</name>
</gene>
<keyword evidence="2" id="KW-1185">Reference proteome</keyword>
<proteinExistence type="predicted"/>
<dbReference type="EMBL" id="CM056790">
    <property type="protein sequence ID" value="KAJ8723416.1"/>
    <property type="molecule type" value="Genomic_DNA"/>
</dbReference>